<dbReference type="SMART" id="SM00944">
    <property type="entry name" value="Pro-kuma_activ"/>
    <property type="match status" value="1"/>
</dbReference>
<dbReference type="SUPFAM" id="SSF54897">
    <property type="entry name" value="Protease propeptides/inhibitors"/>
    <property type="match status" value="1"/>
</dbReference>
<dbReference type="InterPro" id="IPR050819">
    <property type="entry name" value="Tripeptidyl-peptidase_I"/>
</dbReference>
<dbReference type="PANTHER" id="PTHR14218:SF19">
    <property type="entry name" value="SERINE PROTEASE AORO, PUTATIVE (AFU_ORTHOLOGUE AFUA_6G10250)-RELATED"/>
    <property type="match status" value="1"/>
</dbReference>
<feature type="region of interest" description="Disordered" evidence="16">
    <location>
        <begin position="181"/>
        <end position="206"/>
    </location>
</feature>
<keyword evidence="7 15" id="KW-0479">Metal-binding</keyword>
<keyword evidence="5" id="KW-0964">Secreted</keyword>
<evidence type="ECO:0000313" key="20">
    <source>
        <dbReference type="Proteomes" id="UP000053424"/>
    </source>
</evidence>
<dbReference type="OrthoDB" id="409122at2759"/>
<evidence type="ECO:0000259" key="18">
    <source>
        <dbReference type="PROSITE" id="PS51695"/>
    </source>
</evidence>
<evidence type="ECO:0000256" key="13">
    <source>
        <dbReference type="ARBA" id="ARBA00023145"/>
    </source>
</evidence>
<feature type="active site" description="Charge relay system" evidence="15">
    <location>
        <position position="547"/>
    </location>
</feature>
<reference evidence="19 20" key="1">
    <citation type="submission" date="2014-04" db="EMBL/GenBank/DDBJ databases">
        <authorList>
            <consortium name="DOE Joint Genome Institute"/>
            <person name="Kuo A."/>
            <person name="Gay G."/>
            <person name="Dore J."/>
            <person name="Kohler A."/>
            <person name="Nagy L.G."/>
            <person name="Floudas D."/>
            <person name="Copeland A."/>
            <person name="Barry K.W."/>
            <person name="Cichocki N."/>
            <person name="Veneault-Fourrey C."/>
            <person name="LaButti K."/>
            <person name="Lindquist E.A."/>
            <person name="Lipzen A."/>
            <person name="Lundell T."/>
            <person name="Morin E."/>
            <person name="Murat C."/>
            <person name="Sun H."/>
            <person name="Tunlid A."/>
            <person name="Henrissat B."/>
            <person name="Grigoriev I.V."/>
            <person name="Hibbett D.S."/>
            <person name="Martin F."/>
            <person name="Nordberg H.P."/>
            <person name="Cantor M.N."/>
            <person name="Hua S.X."/>
        </authorList>
    </citation>
    <scope>NUCLEOTIDE SEQUENCE [LARGE SCALE GENOMIC DNA]</scope>
    <source>
        <strain evidence="20">h7</strain>
    </source>
</reference>
<evidence type="ECO:0000256" key="15">
    <source>
        <dbReference type="PROSITE-ProRule" id="PRU01032"/>
    </source>
</evidence>
<dbReference type="GO" id="GO:0004252">
    <property type="term" value="F:serine-type endopeptidase activity"/>
    <property type="evidence" value="ECO:0007669"/>
    <property type="project" value="UniProtKB-UniRule"/>
</dbReference>
<dbReference type="PANTHER" id="PTHR14218">
    <property type="entry name" value="PROTEASE S8 TRIPEPTIDYL PEPTIDASE I CLN2"/>
    <property type="match status" value="1"/>
</dbReference>
<organism evidence="19 20">
    <name type="scientific">Hebeloma cylindrosporum</name>
    <dbReference type="NCBI Taxonomy" id="76867"/>
    <lineage>
        <taxon>Eukaryota</taxon>
        <taxon>Fungi</taxon>
        <taxon>Dikarya</taxon>
        <taxon>Basidiomycota</taxon>
        <taxon>Agaricomycotina</taxon>
        <taxon>Agaricomycetes</taxon>
        <taxon>Agaricomycetidae</taxon>
        <taxon>Agaricales</taxon>
        <taxon>Agaricineae</taxon>
        <taxon>Hymenogastraceae</taxon>
        <taxon>Hebeloma</taxon>
    </lineage>
</organism>
<comment type="subcellular location">
    <subcellularLocation>
        <location evidence="3">Secreted</location>
        <location evidence="3">Extracellular space</location>
    </subcellularLocation>
</comment>
<dbReference type="HOGENOM" id="CLU_013783_4_0_1"/>
<dbReference type="Gene3D" id="3.40.50.200">
    <property type="entry name" value="Peptidase S8/S53 domain"/>
    <property type="match status" value="1"/>
</dbReference>
<evidence type="ECO:0000256" key="8">
    <source>
        <dbReference type="ARBA" id="ARBA00022729"/>
    </source>
</evidence>
<keyword evidence="9 15" id="KW-0378">Hydrolase</keyword>
<gene>
    <name evidence="19" type="ORF">M413DRAFT_394674</name>
</gene>
<dbReference type="PROSITE" id="PS51695">
    <property type="entry name" value="SEDOLISIN"/>
    <property type="match status" value="1"/>
</dbReference>
<keyword evidence="10 15" id="KW-0720">Serine protease</keyword>
<evidence type="ECO:0000256" key="16">
    <source>
        <dbReference type="SAM" id="MobiDB-lite"/>
    </source>
</evidence>
<evidence type="ECO:0000256" key="5">
    <source>
        <dbReference type="ARBA" id="ARBA00022525"/>
    </source>
</evidence>
<evidence type="ECO:0000256" key="9">
    <source>
        <dbReference type="ARBA" id="ARBA00022801"/>
    </source>
</evidence>
<feature type="binding site" evidence="15">
    <location>
        <position position="609"/>
    </location>
    <ligand>
        <name>Ca(2+)</name>
        <dbReference type="ChEBI" id="CHEBI:29108"/>
    </ligand>
</feature>
<reference evidence="20" key="2">
    <citation type="submission" date="2015-01" db="EMBL/GenBank/DDBJ databases">
        <title>Evolutionary Origins and Diversification of the Mycorrhizal Mutualists.</title>
        <authorList>
            <consortium name="DOE Joint Genome Institute"/>
            <consortium name="Mycorrhizal Genomics Consortium"/>
            <person name="Kohler A."/>
            <person name="Kuo A."/>
            <person name="Nagy L.G."/>
            <person name="Floudas D."/>
            <person name="Copeland A."/>
            <person name="Barry K.W."/>
            <person name="Cichocki N."/>
            <person name="Veneault-Fourrey C."/>
            <person name="LaButti K."/>
            <person name="Lindquist E.A."/>
            <person name="Lipzen A."/>
            <person name="Lundell T."/>
            <person name="Morin E."/>
            <person name="Murat C."/>
            <person name="Riley R."/>
            <person name="Ohm R."/>
            <person name="Sun H."/>
            <person name="Tunlid A."/>
            <person name="Henrissat B."/>
            <person name="Grigoriev I.V."/>
            <person name="Hibbett D.S."/>
            <person name="Martin F."/>
        </authorList>
    </citation>
    <scope>NUCLEOTIDE SEQUENCE [LARGE SCALE GENOMIC DNA]</scope>
    <source>
        <strain evidence="20">h7</strain>
    </source>
</reference>
<feature type="signal peptide" evidence="17">
    <location>
        <begin position="1"/>
        <end position="17"/>
    </location>
</feature>
<evidence type="ECO:0000256" key="2">
    <source>
        <dbReference type="ARBA" id="ARBA00002451"/>
    </source>
</evidence>
<keyword evidence="20" id="KW-1185">Reference proteome</keyword>
<dbReference type="Proteomes" id="UP000053424">
    <property type="component" value="Unassembled WGS sequence"/>
</dbReference>
<keyword evidence="13" id="KW-0865">Zymogen</keyword>
<comment type="catalytic activity">
    <reaction evidence="1">
        <text>Release of an N-terminal tripeptide from a polypeptide.</text>
        <dbReference type="EC" id="3.4.14.10"/>
    </reaction>
</comment>
<evidence type="ECO:0000256" key="6">
    <source>
        <dbReference type="ARBA" id="ARBA00022670"/>
    </source>
</evidence>
<keyword evidence="12" id="KW-0843">Virulence</keyword>
<dbReference type="SUPFAM" id="SSF52743">
    <property type="entry name" value="Subtilisin-like"/>
    <property type="match status" value="1"/>
</dbReference>
<evidence type="ECO:0000256" key="4">
    <source>
        <dbReference type="ARBA" id="ARBA00012462"/>
    </source>
</evidence>
<dbReference type="EC" id="3.4.14.10" evidence="4"/>
<evidence type="ECO:0000256" key="1">
    <source>
        <dbReference type="ARBA" id="ARBA00001910"/>
    </source>
</evidence>
<comment type="cofactor">
    <cofactor evidence="15">
        <name>Ca(2+)</name>
        <dbReference type="ChEBI" id="CHEBI:29108"/>
    </cofactor>
    <text evidence="15">Binds 1 Ca(2+) ion per subunit.</text>
</comment>
<comment type="function">
    <text evidence="2">Secreted tripeptidyl-peptidase which degrades proteins at acidic pHs and is involved in virulence.</text>
</comment>
<keyword evidence="8 17" id="KW-0732">Signal</keyword>
<feature type="compositionally biased region" description="Gly residues" evidence="16">
    <location>
        <begin position="191"/>
        <end position="203"/>
    </location>
</feature>
<dbReference type="AlphaFoldDB" id="A0A0C2XZL9"/>
<sequence>MRRSFALLVVLVGIALAGPARRSNHVLHETRALEPVEWVKSRRLEADFILPMRFGLAQSNLDKIEEMLASVSHPRSLKYGQHFSSAEVIDTFAPNQHTIRAVTEWLVDSGISRDRIRLAANKGWIHVNATAAEAEDLLNAEYHVYSHLSGAEQIGCHNYSVPAHIQQHVDLIKPTVHFNHRTGPNAHGRRSGGLGRPAFGGGPKMSTGNRVVTINPTMANCDEFITLDCLRALYKINYTPVATHKNSFGIVEFTPQAYLPGDLDLFFRNFSPSSVGVRPKAVLIDGAVIKNPSISFDFNGESDLDLQYAMGLVAPQRVTLLQTGDLSQGAGFDNWLDAVDGPFCTFAGGDDPHQDGIYPDAAGSQPSCGVIAPPYVVSISYGQDEATATTFYAKRQCWEYAKLGMMGTTVVYSTGDDGVAGFGGVCLNASHHESFRGKVFNPEFPASCPFVTAVGATQINPGSTVNDPEGACEQVIFSGGGFSNIFPLGSYQVHAVNSYVHAHLTPSPYPGQYNDSGNVRAFPDVSANGANYVVGIDGEFELLYGTSASAPVFGSIITLINDARLAIGKRPVGFINHVIYDPIFAPAFNDIKSGGNAGCGTPGFTAAAGWDPVTGVGTPNFKRLLSIFKTLP</sequence>
<evidence type="ECO:0000313" key="19">
    <source>
        <dbReference type="EMBL" id="KIM43048.1"/>
    </source>
</evidence>
<proteinExistence type="predicted"/>
<feature type="active site" description="Charge relay system" evidence="15">
    <location>
        <position position="305"/>
    </location>
</feature>
<evidence type="ECO:0000256" key="14">
    <source>
        <dbReference type="ARBA" id="ARBA00023180"/>
    </source>
</evidence>
<keyword evidence="14" id="KW-0325">Glycoprotein</keyword>
<dbReference type="Pfam" id="PF00082">
    <property type="entry name" value="Peptidase_S8"/>
    <property type="match status" value="1"/>
</dbReference>
<feature type="binding site" evidence="15">
    <location>
        <position position="611"/>
    </location>
    <ligand>
        <name>Ca(2+)</name>
        <dbReference type="ChEBI" id="CHEBI:29108"/>
    </ligand>
</feature>
<evidence type="ECO:0000256" key="7">
    <source>
        <dbReference type="ARBA" id="ARBA00022723"/>
    </source>
</evidence>
<dbReference type="InterPro" id="IPR000209">
    <property type="entry name" value="Peptidase_S8/S53_dom"/>
</dbReference>
<dbReference type="Pfam" id="PF09286">
    <property type="entry name" value="Pro-kuma_activ"/>
    <property type="match status" value="1"/>
</dbReference>
<accession>A0A0C2XZL9</accession>
<dbReference type="STRING" id="686832.A0A0C2XZL9"/>
<keyword evidence="11 15" id="KW-0106">Calcium</keyword>
<dbReference type="CDD" id="cd04056">
    <property type="entry name" value="Peptidases_S53"/>
    <property type="match status" value="1"/>
</dbReference>
<dbReference type="GO" id="GO:0046872">
    <property type="term" value="F:metal ion binding"/>
    <property type="evidence" value="ECO:0007669"/>
    <property type="project" value="UniProtKB-UniRule"/>
</dbReference>
<feature type="binding site" evidence="15">
    <location>
        <position position="591"/>
    </location>
    <ligand>
        <name>Ca(2+)</name>
        <dbReference type="ChEBI" id="CHEBI:29108"/>
    </ligand>
</feature>
<dbReference type="CDD" id="cd11377">
    <property type="entry name" value="Pro-peptidase_S53"/>
    <property type="match status" value="1"/>
</dbReference>
<feature type="domain" description="Peptidase S53" evidence="18">
    <location>
        <begin position="224"/>
        <end position="631"/>
    </location>
</feature>
<dbReference type="GO" id="GO:0008240">
    <property type="term" value="F:tripeptidyl-peptidase activity"/>
    <property type="evidence" value="ECO:0007669"/>
    <property type="project" value="UniProtKB-EC"/>
</dbReference>
<dbReference type="GO" id="GO:0005576">
    <property type="term" value="C:extracellular region"/>
    <property type="evidence" value="ECO:0007669"/>
    <property type="project" value="UniProtKB-SubCell"/>
</dbReference>
<protein>
    <recommendedName>
        <fullName evidence="4">tripeptidyl-peptidase II</fullName>
        <ecNumber evidence="4">3.4.14.10</ecNumber>
    </recommendedName>
</protein>
<dbReference type="GO" id="GO:0006508">
    <property type="term" value="P:proteolysis"/>
    <property type="evidence" value="ECO:0007669"/>
    <property type="project" value="UniProtKB-KW"/>
</dbReference>
<evidence type="ECO:0000256" key="12">
    <source>
        <dbReference type="ARBA" id="ARBA00023026"/>
    </source>
</evidence>
<name>A0A0C2XZL9_HEBCY</name>
<dbReference type="InterPro" id="IPR030400">
    <property type="entry name" value="Sedolisin_dom"/>
</dbReference>
<evidence type="ECO:0000256" key="3">
    <source>
        <dbReference type="ARBA" id="ARBA00004239"/>
    </source>
</evidence>
<evidence type="ECO:0000256" key="11">
    <source>
        <dbReference type="ARBA" id="ARBA00022837"/>
    </source>
</evidence>
<dbReference type="EMBL" id="KN831776">
    <property type="protein sequence ID" value="KIM43048.1"/>
    <property type="molecule type" value="Genomic_DNA"/>
</dbReference>
<evidence type="ECO:0000256" key="10">
    <source>
        <dbReference type="ARBA" id="ARBA00022825"/>
    </source>
</evidence>
<evidence type="ECO:0000256" key="17">
    <source>
        <dbReference type="SAM" id="SignalP"/>
    </source>
</evidence>
<keyword evidence="6 15" id="KW-0645">Protease</keyword>
<dbReference type="FunFam" id="3.40.50.200:FF:000015">
    <property type="entry name" value="Tripeptidyl peptidase A"/>
    <property type="match status" value="1"/>
</dbReference>
<dbReference type="InterPro" id="IPR036852">
    <property type="entry name" value="Peptidase_S8/S53_dom_sf"/>
</dbReference>
<feature type="chain" id="PRO_5002159183" description="tripeptidyl-peptidase II" evidence="17">
    <location>
        <begin position="18"/>
        <end position="632"/>
    </location>
</feature>
<dbReference type="MEROPS" id="S53.007"/>
<feature type="binding site" evidence="15">
    <location>
        <position position="590"/>
    </location>
    <ligand>
        <name>Ca(2+)</name>
        <dbReference type="ChEBI" id="CHEBI:29108"/>
    </ligand>
</feature>
<feature type="active site" description="Charge relay system" evidence="15">
    <location>
        <position position="301"/>
    </location>
</feature>
<dbReference type="InterPro" id="IPR015366">
    <property type="entry name" value="S53_propep"/>
</dbReference>